<organism evidence="1 2">
    <name type="scientific">Hydrogenophaga pseudoflava</name>
    <name type="common">Pseudomonas carboxydoflava</name>
    <dbReference type="NCBI Taxonomy" id="47421"/>
    <lineage>
        <taxon>Bacteria</taxon>
        <taxon>Pseudomonadati</taxon>
        <taxon>Pseudomonadota</taxon>
        <taxon>Betaproteobacteria</taxon>
        <taxon>Burkholderiales</taxon>
        <taxon>Comamonadaceae</taxon>
        <taxon>Hydrogenophaga</taxon>
    </lineage>
</organism>
<evidence type="ECO:0008006" key="3">
    <source>
        <dbReference type="Google" id="ProtNLM"/>
    </source>
</evidence>
<dbReference type="PANTHER" id="PTHR34801:SF6">
    <property type="entry name" value="SLL1620 PROTEIN"/>
    <property type="match status" value="1"/>
</dbReference>
<evidence type="ECO:0000313" key="1">
    <source>
        <dbReference type="EMBL" id="QBM30200.1"/>
    </source>
</evidence>
<dbReference type="EMBL" id="CP037867">
    <property type="protein sequence ID" value="QBM30200.1"/>
    <property type="molecule type" value="Genomic_DNA"/>
</dbReference>
<reference evidence="1 2" key="1">
    <citation type="submission" date="2019-03" db="EMBL/GenBank/DDBJ databases">
        <authorList>
            <person name="Sebastian G."/>
            <person name="Baumann P."/>
            <person name="Ruckert C."/>
            <person name="Kalinowski J."/>
            <person name="Nebel B."/>
            <person name="Takors R."/>
            <person name="Blombach B."/>
        </authorList>
    </citation>
    <scope>NUCLEOTIDE SEQUENCE [LARGE SCALE GENOMIC DNA]</scope>
    <source>
        <strain evidence="1 2">DSM 1084</strain>
    </source>
</reference>
<gene>
    <name evidence="1" type="ORF">HPF_21075</name>
</gene>
<dbReference type="PANTHER" id="PTHR34801">
    <property type="entry name" value="EXPRESSED PROTEIN"/>
    <property type="match status" value="1"/>
</dbReference>
<dbReference type="Pfam" id="PF07386">
    <property type="entry name" value="DUF1499"/>
    <property type="match status" value="1"/>
</dbReference>
<dbReference type="RefSeq" id="WP_066155299.1">
    <property type="nucleotide sequence ID" value="NZ_CP037867.1"/>
</dbReference>
<sequence>MALLKWTLCALLVAATTLVLAGQLGLLGGRMPDDLGVKDGRLKPPSATENSVSSQAGLYPDHPMRAYAEIAPLPLQGDGPATLARLRQLLQDMPGVTIVEDGGDGYLYAQCTTRWMKFVDDLELWVDPVQQVVQVRSASRVGRKDFGVNRERVETLRAGLAALN</sequence>
<dbReference type="KEGG" id="hpse:HPF_21075"/>
<dbReference type="InterPro" id="IPR010865">
    <property type="entry name" value="DUF1499"/>
</dbReference>
<dbReference type="Proteomes" id="UP000293912">
    <property type="component" value="Chromosome"/>
</dbReference>
<dbReference type="PIRSF" id="PIRSF026426">
    <property type="entry name" value="DUF1499"/>
    <property type="match status" value="1"/>
</dbReference>
<accession>A0A4P6X245</accession>
<proteinExistence type="predicted"/>
<evidence type="ECO:0000313" key="2">
    <source>
        <dbReference type="Proteomes" id="UP000293912"/>
    </source>
</evidence>
<name>A0A4P6X245_HYDPS</name>
<protein>
    <recommendedName>
        <fullName evidence="3">DUF1499 domain-containing protein</fullName>
    </recommendedName>
</protein>
<dbReference type="AlphaFoldDB" id="A0A4P6X245"/>
<keyword evidence="2" id="KW-1185">Reference proteome</keyword>